<evidence type="ECO:0000313" key="13">
    <source>
        <dbReference type="EMBL" id="SHI67011.1"/>
    </source>
</evidence>
<comment type="function">
    <text evidence="9">May play the central regulatory role in sporulation. It may be an element of the effector pathway responsible for the activation of sporulation genes in response to nutritional stress. Spo0A may act in concert with spo0H (a sigma factor) to control the expression of some genes that are critical to the sporulation process.</text>
</comment>
<keyword evidence="3" id="KW-0963">Cytoplasm</keyword>
<dbReference type="Gene3D" id="3.40.50.2300">
    <property type="match status" value="1"/>
</dbReference>
<dbReference type="InterPro" id="IPR018060">
    <property type="entry name" value="HTH_AraC"/>
</dbReference>
<evidence type="ECO:0000256" key="1">
    <source>
        <dbReference type="ARBA" id="ARBA00004496"/>
    </source>
</evidence>
<dbReference type="PANTHER" id="PTHR42713:SF3">
    <property type="entry name" value="TRANSCRIPTIONAL REGULATORY PROTEIN HPTR"/>
    <property type="match status" value="1"/>
</dbReference>
<dbReference type="InterPro" id="IPR020449">
    <property type="entry name" value="Tscrpt_reg_AraC-type_HTH"/>
</dbReference>
<evidence type="ECO:0000256" key="4">
    <source>
        <dbReference type="ARBA" id="ARBA00022553"/>
    </source>
</evidence>
<evidence type="ECO:0000256" key="9">
    <source>
        <dbReference type="ARBA" id="ARBA00024867"/>
    </source>
</evidence>
<keyword evidence="4 10" id="KW-0597">Phosphoprotein</keyword>
<evidence type="ECO:0000256" key="8">
    <source>
        <dbReference type="ARBA" id="ARBA00023163"/>
    </source>
</evidence>
<dbReference type="SUPFAM" id="SSF46689">
    <property type="entry name" value="Homeodomain-like"/>
    <property type="match status" value="2"/>
</dbReference>
<keyword evidence="8" id="KW-0804">Transcription</keyword>
<dbReference type="PROSITE" id="PS01124">
    <property type="entry name" value="HTH_ARAC_FAMILY_2"/>
    <property type="match status" value="1"/>
</dbReference>
<dbReference type="SUPFAM" id="SSF52172">
    <property type="entry name" value="CheY-like"/>
    <property type="match status" value="1"/>
</dbReference>
<dbReference type="PROSITE" id="PS50110">
    <property type="entry name" value="RESPONSE_REGULATORY"/>
    <property type="match status" value="1"/>
</dbReference>
<dbReference type="Pfam" id="PF00072">
    <property type="entry name" value="Response_reg"/>
    <property type="match status" value="1"/>
</dbReference>
<proteinExistence type="predicted"/>
<dbReference type="OrthoDB" id="9794370at2"/>
<evidence type="ECO:0000313" key="14">
    <source>
        <dbReference type="Proteomes" id="UP000324781"/>
    </source>
</evidence>
<dbReference type="GO" id="GO:0003700">
    <property type="term" value="F:DNA-binding transcription factor activity"/>
    <property type="evidence" value="ECO:0007669"/>
    <property type="project" value="InterPro"/>
</dbReference>
<protein>
    <recommendedName>
        <fullName evidence="2">Stage 0 sporulation protein A homolog</fullName>
    </recommendedName>
</protein>
<evidence type="ECO:0000256" key="2">
    <source>
        <dbReference type="ARBA" id="ARBA00018672"/>
    </source>
</evidence>
<dbReference type="SMART" id="SM00342">
    <property type="entry name" value="HTH_ARAC"/>
    <property type="match status" value="1"/>
</dbReference>
<evidence type="ECO:0000259" key="11">
    <source>
        <dbReference type="PROSITE" id="PS01124"/>
    </source>
</evidence>
<dbReference type="GO" id="GO:0000160">
    <property type="term" value="P:phosphorelay signal transduction system"/>
    <property type="evidence" value="ECO:0007669"/>
    <property type="project" value="UniProtKB-KW"/>
</dbReference>
<dbReference type="PANTHER" id="PTHR42713">
    <property type="entry name" value="HISTIDINE KINASE-RELATED"/>
    <property type="match status" value="1"/>
</dbReference>
<feature type="modified residue" description="4-aspartylphosphate" evidence="10">
    <location>
        <position position="55"/>
    </location>
</feature>
<sequence>MKRVMVVDDEFLVRLGLRTTMDWEAHGYRIVGEASNGKEALEMFDEANPDILLTDIKMPVMDGFKLIEEVRKRKKNIQIVILSHYDEFSYVQKALEFGATQYILKSEMNDQKLIDLLQKLSLKEKDQAVEEIDIKAERENYLKDLLFGKPADDDFADQADMAPPAGLFSDSAYMAAKGFCETSMLHEDSRKMLSQTVKTMLEKAFSESSNVMIFYKDQLYFTSIICVKDVDSVKGSHDIVKSMQQLIRNIKQYFEVVVQIGLSSAGKPERFPVMIAEAEQARKTCFFSLQPIEVFFPEMVQGKDRTIRVSRSKLSSFIEEKDREGLRQYIAGIFNELKLLRSYGTFKNAVIDLLSVARTICEEQNIDQTSSLSPAKFSYENCLVMPFVDNVETYIQELYAAISDAAVNRESGYSALVQNTIAYIRNNYASNISLSDAAAYSQVSSSYLSLIFKQETGVNFSNFLTDYRMEIAKKMLITTNKKIYEIAEEIGFSSPYYFSKVFKEYTGMTCKEYKDKYTGTH</sequence>
<dbReference type="GO" id="GO:0043565">
    <property type="term" value="F:sequence-specific DNA binding"/>
    <property type="evidence" value="ECO:0007669"/>
    <property type="project" value="InterPro"/>
</dbReference>
<keyword evidence="5" id="KW-0902">Two-component regulatory system</keyword>
<dbReference type="SMART" id="SM00448">
    <property type="entry name" value="REC"/>
    <property type="match status" value="1"/>
</dbReference>
<dbReference type="Proteomes" id="UP000324781">
    <property type="component" value="Unassembled WGS sequence"/>
</dbReference>
<evidence type="ECO:0000256" key="6">
    <source>
        <dbReference type="ARBA" id="ARBA00023015"/>
    </source>
</evidence>
<keyword evidence="6" id="KW-0805">Transcription regulation</keyword>
<name>A0A1M6D1M6_9FIRM</name>
<dbReference type="CDD" id="cd17536">
    <property type="entry name" value="REC_YesN-like"/>
    <property type="match status" value="1"/>
</dbReference>
<dbReference type="InterPro" id="IPR011006">
    <property type="entry name" value="CheY-like_superfamily"/>
</dbReference>
<evidence type="ECO:0000256" key="10">
    <source>
        <dbReference type="PROSITE-ProRule" id="PRU00169"/>
    </source>
</evidence>
<dbReference type="InterPro" id="IPR001789">
    <property type="entry name" value="Sig_transdc_resp-reg_receiver"/>
</dbReference>
<dbReference type="RefSeq" id="WP_149677927.1">
    <property type="nucleotide sequence ID" value="NZ_FQZP01000006.1"/>
</dbReference>
<dbReference type="GO" id="GO:0005737">
    <property type="term" value="C:cytoplasm"/>
    <property type="evidence" value="ECO:0007669"/>
    <property type="project" value="UniProtKB-SubCell"/>
</dbReference>
<dbReference type="InterPro" id="IPR051552">
    <property type="entry name" value="HptR"/>
</dbReference>
<keyword evidence="7" id="KW-0238">DNA-binding</keyword>
<evidence type="ECO:0000256" key="5">
    <source>
        <dbReference type="ARBA" id="ARBA00023012"/>
    </source>
</evidence>
<evidence type="ECO:0000256" key="3">
    <source>
        <dbReference type="ARBA" id="ARBA00022490"/>
    </source>
</evidence>
<feature type="domain" description="Response regulatory" evidence="12">
    <location>
        <begin position="3"/>
        <end position="120"/>
    </location>
</feature>
<dbReference type="InterPro" id="IPR009057">
    <property type="entry name" value="Homeodomain-like_sf"/>
</dbReference>
<dbReference type="PRINTS" id="PR00032">
    <property type="entry name" value="HTHARAC"/>
</dbReference>
<keyword evidence="14" id="KW-1185">Reference proteome</keyword>
<organism evidence="13 14">
    <name type="scientific">Thermoclostridium caenicola</name>
    <dbReference type="NCBI Taxonomy" id="659425"/>
    <lineage>
        <taxon>Bacteria</taxon>
        <taxon>Bacillati</taxon>
        <taxon>Bacillota</taxon>
        <taxon>Clostridia</taxon>
        <taxon>Eubacteriales</taxon>
        <taxon>Oscillospiraceae</taxon>
        <taxon>Thermoclostridium</taxon>
    </lineage>
</organism>
<feature type="domain" description="HTH araC/xylS-type" evidence="11">
    <location>
        <begin position="418"/>
        <end position="516"/>
    </location>
</feature>
<dbReference type="Gene3D" id="1.10.10.60">
    <property type="entry name" value="Homeodomain-like"/>
    <property type="match status" value="2"/>
</dbReference>
<dbReference type="AlphaFoldDB" id="A0A1M6D1M6"/>
<reference evidence="13 14" key="1">
    <citation type="submission" date="2016-11" db="EMBL/GenBank/DDBJ databases">
        <authorList>
            <person name="Varghese N."/>
            <person name="Submissions S."/>
        </authorList>
    </citation>
    <scope>NUCLEOTIDE SEQUENCE [LARGE SCALE GENOMIC DNA]</scope>
    <source>
        <strain evidence="13 14">DSM 19027</strain>
    </source>
</reference>
<gene>
    <name evidence="13" type="ORF">SAMN05444373_100657</name>
</gene>
<comment type="subcellular location">
    <subcellularLocation>
        <location evidence="1">Cytoplasm</location>
    </subcellularLocation>
</comment>
<evidence type="ECO:0000259" key="12">
    <source>
        <dbReference type="PROSITE" id="PS50110"/>
    </source>
</evidence>
<dbReference type="Pfam" id="PF12833">
    <property type="entry name" value="HTH_18"/>
    <property type="match status" value="1"/>
</dbReference>
<dbReference type="EMBL" id="FQZP01000006">
    <property type="protein sequence ID" value="SHI67011.1"/>
    <property type="molecule type" value="Genomic_DNA"/>
</dbReference>
<evidence type="ECO:0000256" key="7">
    <source>
        <dbReference type="ARBA" id="ARBA00023125"/>
    </source>
</evidence>
<accession>A0A1M6D1M6</accession>